<dbReference type="AlphaFoldDB" id="A0A423PFH6"/>
<dbReference type="Proteomes" id="UP000283993">
    <property type="component" value="Unassembled WGS sequence"/>
</dbReference>
<reference evidence="14 15" key="1">
    <citation type="submission" date="2013-10" db="EMBL/GenBank/DDBJ databases">
        <title>Salinisphaera orenii MK-B5 Genome Sequencing.</title>
        <authorList>
            <person name="Lai Q."/>
            <person name="Li C."/>
            <person name="Shao Z."/>
        </authorList>
    </citation>
    <scope>NUCLEOTIDE SEQUENCE [LARGE SCALE GENOMIC DNA]</scope>
    <source>
        <strain evidence="14 15">MK-B5</strain>
    </source>
</reference>
<name>A0A423PFH6_9GAMM</name>
<comment type="caution">
    <text evidence="14">The sequence shown here is derived from an EMBL/GenBank/DDBJ whole genome shotgun (WGS) entry which is preliminary data.</text>
</comment>
<evidence type="ECO:0000256" key="5">
    <source>
        <dbReference type="ARBA" id="ARBA00011901"/>
    </source>
</evidence>
<dbReference type="SUPFAM" id="SSF55846">
    <property type="entry name" value="N-acetylmuramoyl-L-alanine amidase-like"/>
    <property type="match status" value="1"/>
</dbReference>
<dbReference type="Pfam" id="PF01510">
    <property type="entry name" value="Amidase_2"/>
    <property type="match status" value="1"/>
</dbReference>
<evidence type="ECO:0000259" key="13">
    <source>
        <dbReference type="SMART" id="SM00644"/>
    </source>
</evidence>
<keyword evidence="10" id="KW-0961">Cell wall biogenesis/degradation</keyword>
<comment type="cofactor">
    <cofactor evidence="2">
        <name>Zn(2+)</name>
        <dbReference type="ChEBI" id="CHEBI:29105"/>
    </cofactor>
</comment>
<dbReference type="GO" id="GO:0046872">
    <property type="term" value="F:metal ion binding"/>
    <property type="evidence" value="ECO:0007669"/>
    <property type="project" value="UniProtKB-KW"/>
</dbReference>
<dbReference type="InterPro" id="IPR051206">
    <property type="entry name" value="NAMLAA_amidase_2"/>
</dbReference>
<organism evidence="14 15">
    <name type="scientific">Salinisphaera orenii MK-B5</name>
    <dbReference type="NCBI Taxonomy" id="856730"/>
    <lineage>
        <taxon>Bacteria</taxon>
        <taxon>Pseudomonadati</taxon>
        <taxon>Pseudomonadota</taxon>
        <taxon>Gammaproteobacteria</taxon>
        <taxon>Salinisphaerales</taxon>
        <taxon>Salinisphaeraceae</taxon>
        <taxon>Salinisphaera</taxon>
    </lineage>
</organism>
<dbReference type="GO" id="GO:0008745">
    <property type="term" value="F:N-acetylmuramoyl-L-alanine amidase activity"/>
    <property type="evidence" value="ECO:0007669"/>
    <property type="project" value="UniProtKB-EC"/>
</dbReference>
<evidence type="ECO:0000256" key="12">
    <source>
        <dbReference type="ARBA" id="ARBA00042615"/>
    </source>
</evidence>
<dbReference type="InterPro" id="IPR036505">
    <property type="entry name" value="Amidase/PGRP_sf"/>
</dbReference>
<dbReference type="EC" id="3.5.1.28" evidence="5"/>
<feature type="domain" description="N-acetylmuramoyl-L-alanine amidase" evidence="13">
    <location>
        <begin position="20"/>
        <end position="171"/>
    </location>
</feature>
<evidence type="ECO:0000256" key="11">
    <source>
        <dbReference type="ARBA" id="ARBA00039257"/>
    </source>
</evidence>
<keyword evidence="15" id="KW-1185">Reference proteome</keyword>
<keyword evidence="6" id="KW-0963">Cytoplasm</keyword>
<evidence type="ECO:0000256" key="10">
    <source>
        <dbReference type="ARBA" id="ARBA00023316"/>
    </source>
</evidence>
<gene>
    <name evidence="14" type="ORF">SAOR_15780</name>
</gene>
<sequence length="188" mass="20210">MVAPLHIQAGWLTGVRRLPSPNCDARPAGTAVDTLVVHGITLPPGCFGHGQVDALFSNRLAPAAHPFYRRIADLRVSAHALIERTGRITQYVGFHARAWHAGRSHFDGRDAVNDFGVGVELEGTDDCPYSPAQYRALGAVAGALLRAYPGLTPARIVGHSDIAPGRKTDPGPAFDWALFRRLLESSCI</sequence>
<proteinExistence type="inferred from homology"/>
<evidence type="ECO:0000256" key="8">
    <source>
        <dbReference type="ARBA" id="ARBA00022801"/>
    </source>
</evidence>
<dbReference type="GO" id="GO:0005737">
    <property type="term" value="C:cytoplasm"/>
    <property type="evidence" value="ECO:0007669"/>
    <property type="project" value="UniProtKB-SubCell"/>
</dbReference>
<evidence type="ECO:0000256" key="9">
    <source>
        <dbReference type="ARBA" id="ARBA00022833"/>
    </source>
</evidence>
<dbReference type="GO" id="GO:0009254">
    <property type="term" value="P:peptidoglycan turnover"/>
    <property type="evidence" value="ECO:0007669"/>
    <property type="project" value="TreeGrafter"/>
</dbReference>
<dbReference type="InterPro" id="IPR002502">
    <property type="entry name" value="Amidase_domain"/>
</dbReference>
<evidence type="ECO:0000256" key="7">
    <source>
        <dbReference type="ARBA" id="ARBA00022723"/>
    </source>
</evidence>
<evidence type="ECO:0000313" key="15">
    <source>
        <dbReference type="Proteomes" id="UP000283993"/>
    </source>
</evidence>
<dbReference type="PANTHER" id="PTHR30417:SF4">
    <property type="entry name" value="1,6-ANHYDRO-N-ACETYLMURAMYL-L-ALANINE AMIDASE AMPD"/>
    <property type="match status" value="1"/>
</dbReference>
<protein>
    <recommendedName>
        <fullName evidence="11">1,6-anhydro-N-acetylmuramyl-L-alanine amidase AmpD</fullName>
        <ecNumber evidence="5">3.5.1.28</ecNumber>
    </recommendedName>
    <alternativeName>
        <fullName evidence="12">N-acetylmuramoyl-L-alanine amidase</fullName>
    </alternativeName>
</protein>
<evidence type="ECO:0000256" key="2">
    <source>
        <dbReference type="ARBA" id="ARBA00001947"/>
    </source>
</evidence>
<accession>A0A423PFH6</accession>
<comment type="catalytic activity">
    <reaction evidence="1">
        <text>Hydrolyzes the link between N-acetylmuramoyl residues and L-amino acid residues in certain cell-wall glycopeptides.</text>
        <dbReference type="EC" id="3.5.1.28"/>
    </reaction>
</comment>
<dbReference type="RefSeq" id="WP_123632261.1">
    <property type="nucleotide sequence ID" value="NZ_AYKH01000043.1"/>
</dbReference>
<comment type="similarity">
    <text evidence="4">Belongs to the N-acetylmuramoyl-L-alanine amidase 2 family.</text>
</comment>
<evidence type="ECO:0000256" key="6">
    <source>
        <dbReference type="ARBA" id="ARBA00022490"/>
    </source>
</evidence>
<dbReference type="NCBIfam" id="NF008758">
    <property type="entry name" value="PRK11789.1"/>
    <property type="match status" value="1"/>
</dbReference>
<dbReference type="EMBL" id="AYKH01000043">
    <property type="protein sequence ID" value="ROO24256.1"/>
    <property type="molecule type" value="Genomic_DNA"/>
</dbReference>
<dbReference type="GO" id="GO:0071555">
    <property type="term" value="P:cell wall organization"/>
    <property type="evidence" value="ECO:0007669"/>
    <property type="project" value="UniProtKB-KW"/>
</dbReference>
<dbReference type="PANTHER" id="PTHR30417">
    <property type="entry name" value="N-ACETYLMURAMOYL-L-ALANINE AMIDASE AMID"/>
    <property type="match status" value="1"/>
</dbReference>
<keyword evidence="8" id="KW-0378">Hydrolase</keyword>
<evidence type="ECO:0000313" key="14">
    <source>
        <dbReference type="EMBL" id="ROO24256.1"/>
    </source>
</evidence>
<comment type="subcellular location">
    <subcellularLocation>
        <location evidence="3">Cytoplasm</location>
    </subcellularLocation>
</comment>
<keyword evidence="9" id="KW-0862">Zinc</keyword>
<dbReference type="GO" id="GO:0009253">
    <property type="term" value="P:peptidoglycan catabolic process"/>
    <property type="evidence" value="ECO:0007669"/>
    <property type="project" value="InterPro"/>
</dbReference>
<evidence type="ECO:0000256" key="1">
    <source>
        <dbReference type="ARBA" id="ARBA00001561"/>
    </source>
</evidence>
<evidence type="ECO:0000256" key="4">
    <source>
        <dbReference type="ARBA" id="ARBA00007553"/>
    </source>
</evidence>
<keyword evidence="7" id="KW-0479">Metal-binding</keyword>
<dbReference type="Gene3D" id="3.40.80.10">
    <property type="entry name" value="Peptidoglycan recognition protein-like"/>
    <property type="match status" value="1"/>
</dbReference>
<dbReference type="SMART" id="SM00644">
    <property type="entry name" value="Ami_2"/>
    <property type="match status" value="1"/>
</dbReference>
<dbReference type="CDD" id="cd06583">
    <property type="entry name" value="PGRP"/>
    <property type="match status" value="1"/>
</dbReference>
<evidence type="ECO:0000256" key="3">
    <source>
        <dbReference type="ARBA" id="ARBA00004496"/>
    </source>
</evidence>